<evidence type="ECO:0000256" key="1">
    <source>
        <dbReference type="SAM" id="Phobius"/>
    </source>
</evidence>
<proteinExistence type="predicted"/>
<keyword evidence="1" id="KW-1133">Transmembrane helix</keyword>
<organism evidence="2 3">
    <name type="scientific">Pedobacter hartonius</name>
    <dbReference type="NCBI Taxonomy" id="425514"/>
    <lineage>
        <taxon>Bacteria</taxon>
        <taxon>Pseudomonadati</taxon>
        <taxon>Bacteroidota</taxon>
        <taxon>Sphingobacteriia</taxon>
        <taxon>Sphingobacteriales</taxon>
        <taxon>Sphingobacteriaceae</taxon>
        <taxon>Pedobacter</taxon>
    </lineage>
</organism>
<sequence length="144" mass="16860">MERRQFLRLAGSVGAGICVIPPSLYFLAPGVNEYAIKLIKKEFHYLKLAPGSVEKYVEDYFNIRKNDMVSTLKWKATYYLDLDYDHSERSRDLLRYFLLSTDFFINKTDERKTVNYLGFYSPYTSPVPNPYSFVIYPPSGIREP</sequence>
<keyword evidence="1" id="KW-0812">Transmembrane</keyword>
<protein>
    <submittedName>
        <fullName evidence="2">Uncharacterized protein</fullName>
    </submittedName>
</protein>
<dbReference type="EMBL" id="FNRA01000010">
    <property type="protein sequence ID" value="SEB09062.1"/>
    <property type="molecule type" value="Genomic_DNA"/>
</dbReference>
<gene>
    <name evidence="2" type="ORF">SAMN05443550_11073</name>
</gene>
<name>A0A1H4GK74_9SPHI</name>
<dbReference type="OrthoDB" id="6886737at2"/>
<dbReference type="AlphaFoldDB" id="A0A1H4GK74"/>
<reference evidence="2 3" key="1">
    <citation type="submission" date="2016-10" db="EMBL/GenBank/DDBJ databases">
        <authorList>
            <person name="de Groot N.N."/>
        </authorList>
    </citation>
    <scope>NUCLEOTIDE SEQUENCE [LARGE SCALE GENOMIC DNA]</scope>
    <source>
        <strain evidence="2 3">DSM 19033</strain>
    </source>
</reference>
<evidence type="ECO:0000313" key="3">
    <source>
        <dbReference type="Proteomes" id="UP000198850"/>
    </source>
</evidence>
<dbReference type="STRING" id="425514.SAMN05443550_11073"/>
<dbReference type="RefSeq" id="WP_090558724.1">
    <property type="nucleotide sequence ID" value="NZ_FNRA01000010.1"/>
</dbReference>
<keyword evidence="3" id="KW-1185">Reference proteome</keyword>
<feature type="transmembrane region" description="Helical" evidence="1">
    <location>
        <begin position="7"/>
        <end position="28"/>
    </location>
</feature>
<keyword evidence="1" id="KW-0472">Membrane</keyword>
<dbReference type="Proteomes" id="UP000198850">
    <property type="component" value="Unassembled WGS sequence"/>
</dbReference>
<accession>A0A1H4GK74</accession>
<evidence type="ECO:0000313" key="2">
    <source>
        <dbReference type="EMBL" id="SEB09062.1"/>
    </source>
</evidence>